<evidence type="ECO:0000313" key="3">
    <source>
        <dbReference type="RefSeq" id="XP_052131886.1"/>
    </source>
</evidence>
<evidence type="ECO:0000256" key="1">
    <source>
        <dbReference type="SAM" id="Phobius"/>
    </source>
</evidence>
<keyword evidence="1" id="KW-0812">Transmembrane</keyword>
<feature type="transmembrane region" description="Helical" evidence="1">
    <location>
        <begin position="135"/>
        <end position="160"/>
    </location>
</feature>
<dbReference type="AlphaFoldDB" id="A0A9C6X9Z1"/>
<gene>
    <name evidence="3" type="primary">LOC113203789</name>
</gene>
<dbReference type="RefSeq" id="XP_052131886.1">
    <property type="nucleotide sequence ID" value="XM_052275926.1"/>
</dbReference>
<reference evidence="3" key="1">
    <citation type="submission" date="2025-08" db="UniProtKB">
        <authorList>
            <consortium name="RefSeq"/>
        </authorList>
    </citation>
    <scope>IDENTIFICATION</scope>
    <source>
        <tissue evidence="3">Whole organism</tissue>
    </source>
</reference>
<name>A0A9C6X9Z1_FRAOC</name>
<keyword evidence="1" id="KW-0472">Membrane</keyword>
<organism evidence="2 3">
    <name type="scientific">Frankliniella occidentalis</name>
    <name type="common">Western flower thrips</name>
    <name type="synonym">Euthrips occidentalis</name>
    <dbReference type="NCBI Taxonomy" id="133901"/>
    <lineage>
        <taxon>Eukaryota</taxon>
        <taxon>Metazoa</taxon>
        <taxon>Ecdysozoa</taxon>
        <taxon>Arthropoda</taxon>
        <taxon>Hexapoda</taxon>
        <taxon>Insecta</taxon>
        <taxon>Pterygota</taxon>
        <taxon>Neoptera</taxon>
        <taxon>Paraneoptera</taxon>
        <taxon>Thysanoptera</taxon>
        <taxon>Terebrantia</taxon>
        <taxon>Thripoidea</taxon>
        <taxon>Thripidae</taxon>
        <taxon>Frankliniella</taxon>
    </lineage>
</organism>
<feature type="transmembrane region" description="Helical" evidence="1">
    <location>
        <begin position="196"/>
        <end position="214"/>
    </location>
</feature>
<sequence length="326" mass="36000">MPVWLVLAVLRVGLSRSVPDFLATLVGLLPQYSAGTAGFLLARRTASFVSLMRHVRLLAEDVEDAVGEVRREVQEATGRCAELVRFVRRAFTVYMTSGMSMIVTQQIVAGPPAPTIGEERSHAHVLVHINETIKWMFYAVSYFALWVLLATTLLAFNGMYNVLERRMSRAHGYRQVLAAARLHHDLLSLQAELRDVTFGPMLHVLAGALVVPLINTYQVLRGVANVFSLLTFSTLPFVFGTLSLLADGIEVRSERFSLEALSGSDVLGEPLAASKLRLMMIARANGHHGRSSGGFSMRGFGPLNRPAAFSTLHRWYQYLQLLMGSS</sequence>
<keyword evidence="2" id="KW-1185">Reference proteome</keyword>
<dbReference type="Proteomes" id="UP000504606">
    <property type="component" value="Unplaced"/>
</dbReference>
<dbReference type="KEGG" id="foc:113203789"/>
<dbReference type="GeneID" id="113203789"/>
<proteinExistence type="predicted"/>
<accession>A0A9C6X9Z1</accession>
<evidence type="ECO:0000313" key="2">
    <source>
        <dbReference type="Proteomes" id="UP000504606"/>
    </source>
</evidence>
<protein>
    <submittedName>
        <fullName evidence="3">Uncharacterized protein LOC113203789</fullName>
    </submittedName>
</protein>
<feature type="transmembrane region" description="Helical" evidence="1">
    <location>
        <begin position="226"/>
        <end position="246"/>
    </location>
</feature>
<keyword evidence="1" id="KW-1133">Transmembrane helix</keyword>